<feature type="transmembrane region" description="Helical" evidence="2">
    <location>
        <begin position="414"/>
        <end position="433"/>
    </location>
</feature>
<proteinExistence type="predicted"/>
<dbReference type="InterPro" id="IPR053018">
    <property type="entry name" value="Elsinochrome_Biosynth-Asso"/>
</dbReference>
<feature type="transmembrane region" description="Helical" evidence="2">
    <location>
        <begin position="216"/>
        <end position="237"/>
    </location>
</feature>
<keyword evidence="2" id="KW-1133">Transmembrane helix</keyword>
<sequence>MDCSLSRLSSLVENEKVEIDADIAGIGVLIAFLATSLVAFITLLAAYITLSVPPRLFNAGDTVLSTHLRDCLRRLRRKLPRLKRVKVVDSQSERIDAFMAFMLSISDQILVSQVAILIAAFIIHVEITIYSVNIVIALGCLASTVHLGSFPFYIDRLRDHGTAKMVRVIAMAAGSGMLAFVLIIQLSYTWDMETRVYFTCVLHDFQIRGDDIANRVIGLFVPISVLYGTYEIVQLLYTKQPPRSKADPSSVAQLSEQPKNAALQRSDVLRIEGVGADLSGIKRETELLERLLRLINQKESNSITNSADTSDIPLQEIVQGSDNREVQPDFGQYTYAELKSNLLKPHLSKMSFKDIWRRTRESERHALLSKWLQLQSLNLLVSDSKSNFRLRARVYWVAEQWAFHQCRGSFMWRLLWLWSGNVYGIVTVFLSRSDRTGLSGDPDHWGFGQVVPLALLALPIFAAMESHADYKRNIKSITVKSHASPSGSVLVPGVFVHMNHSDGLSRDDHEATNYVRKVDEALQKRAKDMGHPELYKWAKGQELKHSSSIWNAVVYHTLFMVSFTTAMGGFMALGTLWVMVTLVSIMLILTIRRAADLVWMAKRTRTGPAVLKYLGRITSSEFQQGGGHGERMMAAQAAGEVEEDVQDEEPREGEI</sequence>
<keyword evidence="2" id="KW-0812">Transmembrane</keyword>
<dbReference type="AlphaFoldDB" id="A0A9P7H0Z2"/>
<feature type="transmembrane region" description="Helical" evidence="2">
    <location>
        <begin position="576"/>
        <end position="595"/>
    </location>
</feature>
<comment type="caution">
    <text evidence="3">The sequence shown here is derived from an EMBL/GenBank/DDBJ whole genome shotgun (WGS) entry which is preliminary data.</text>
</comment>
<organism evidence="3 4">
    <name type="scientific">Fusarium avenaceum</name>
    <dbReference type="NCBI Taxonomy" id="40199"/>
    <lineage>
        <taxon>Eukaryota</taxon>
        <taxon>Fungi</taxon>
        <taxon>Dikarya</taxon>
        <taxon>Ascomycota</taxon>
        <taxon>Pezizomycotina</taxon>
        <taxon>Sordariomycetes</taxon>
        <taxon>Hypocreomycetidae</taxon>
        <taxon>Hypocreales</taxon>
        <taxon>Nectriaceae</taxon>
        <taxon>Fusarium</taxon>
        <taxon>Fusarium tricinctum species complex</taxon>
    </lineage>
</organism>
<feature type="transmembrane region" description="Helical" evidence="2">
    <location>
        <begin position="100"/>
        <end position="123"/>
    </location>
</feature>
<feature type="transmembrane region" description="Helical" evidence="2">
    <location>
        <begin position="129"/>
        <end position="154"/>
    </location>
</feature>
<keyword evidence="2" id="KW-0472">Membrane</keyword>
<evidence type="ECO:0000313" key="3">
    <source>
        <dbReference type="EMBL" id="KAG5659764.1"/>
    </source>
</evidence>
<evidence type="ECO:0000256" key="2">
    <source>
        <dbReference type="SAM" id="Phobius"/>
    </source>
</evidence>
<dbReference type="PANTHER" id="PTHR37577:SF1">
    <property type="entry name" value="INTEGRAL MEMBRANE PROTEIN"/>
    <property type="match status" value="1"/>
</dbReference>
<reference evidence="3" key="1">
    <citation type="submission" date="2021-04" db="EMBL/GenBank/DDBJ databases">
        <title>Draft genome of Fusarium avenaceum strain F156N33, isolated from an atmospheric sample in Virginia.</title>
        <authorList>
            <person name="Yang S."/>
            <person name="Vinatzer B.A."/>
            <person name="Coleman J."/>
        </authorList>
    </citation>
    <scope>NUCLEOTIDE SEQUENCE</scope>
    <source>
        <strain evidence="3">F156N33</strain>
    </source>
</reference>
<dbReference type="Proteomes" id="UP000782241">
    <property type="component" value="Unassembled WGS sequence"/>
</dbReference>
<feature type="transmembrane region" description="Helical" evidence="2">
    <location>
        <begin position="549"/>
        <end position="570"/>
    </location>
</feature>
<keyword evidence="4" id="KW-1185">Reference proteome</keyword>
<feature type="transmembrane region" description="Helical" evidence="2">
    <location>
        <begin position="23"/>
        <end position="48"/>
    </location>
</feature>
<evidence type="ECO:0000313" key="4">
    <source>
        <dbReference type="Proteomes" id="UP000782241"/>
    </source>
</evidence>
<feature type="region of interest" description="Disordered" evidence="1">
    <location>
        <begin position="624"/>
        <end position="655"/>
    </location>
</feature>
<name>A0A9P7H0Z2_9HYPO</name>
<evidence type="ECO:0000256" key="1">
    <source>
        <dbReference type="SAM" id="MobiDB-lite"/>
    </source>
</evidence>
<feature type="transmembrane region" description="Helical" evidence="2">
    <location>
        <begin position="166"/>
        <end position="188"/>
    </location>
</feature>
<feature type="compositionally biased region" description="Acidic residues" evidence="1">
    <location>
        <begin position="640"/>
        <end position="655"/>
    </location>
</feature>
<gene>
    <name evidence="3" type="ORF">KAF25_002323</name>
</gene>
<dbReference type="PANTHER" id="PTHR37577">
    <property type="entry name" value="INTEGRAL MEMBRANE PROTEIN"/>
    <property type="match status" value="1"/>
</dbReference>
<protein>
    <submittedName>
        <fullName evidence="3">Uncharacterized protein</fullName>
    </submittedName>
</protein>
<feature type="transmembrane region" description="Helical" evidence="2">
    <location>
        <begin position="445"/>
        <end position="464"/>
    </location>
</feature>
<dbReference type="EMBL" id="JAGPUO010000011">
    <property type="protein sequence ID" value="KAG5659764.1"/>
    <property type="molecule type" value="Genomic_DNA"/>
</dbReference>
<accession>A0A9P7H0Z2</accession>